<comment type="caution">
    <text evidence="9">The sequence shown here is derived from an EMBL/GenBank/DDBJ whole genome shotgun (WGS) entry which is preliminary data.</text>
</comment>
<comment type="subcellular location">
    <subcellularLocation>
        <location evidence="7">Periplasm</location>
    </subcellularLocation>
    <text evidence="7">Is capable of associating with the outer membrane.</text>
</comment>
<evidence type="ECO:0000256" key="5">
    <source>
        <dbReference type="ARBA" id="ARBA00023186"/>
    </source>
</evidence>
<keyword evidence="3 7" id="KW-0574">Periplasm</keyword>
<name>A0A5D8Z6B3_9GAMM</name>
<dbReference type="Gene3D" id="1.10.4030.10">
    <property type="entry name" value="Porin chaperone SurA, peptide-binding domain"/>
    <property type="match status" value="1"/>
</dbReference>
<dbReference type="PROSITE" id="PS50198">
    <property type="entry name" value="PPIC_PPIASE_2"/>
    <property type="match status" value="2"/>
</dbReference>
<evidence type="ECO:0000256" key="4">
    <source>
        <dbReference type="ARBA" id="ARBA00023110"/>
    </source>
</evidence>
<evidence type="ECO:0000313" key="10">
    <source>
        <dbReference type="Proteomes" id="UP000323164"/>
    </source>
</evidence>
<keyword evidence="1 7" id="KW-0732">Signal</keyword>
<keyword evidence="2 7" id="KW-0677">Repeat</keyword>
<dbReference type="PANTHER" id="PTHR47637">
    <property type="entry name" value="CHAPERONE SURA"/>
    <property type="match status" value="1"/>
</dbReference>
<dbReference type="GO" id="GO:0003755">
    <property type="term" value="F:peptidyl-prolyl cis-trans isomerase activity"/>
    <property type="evidence" value="ECO:0007669"/>
    <property type="project" value="UniProtKB-UniRule"/>
</dbReference>
<reference evidence="9 10" key="1">
    <citation type="submission" date="2019-08" db="EMBL/GenBank/DDBJ databases">
        <title>Draft genome sequence of Lysobacter sp. UKS-15.</title>
        <authorList>
            <person name="Im W.-T."/>
        </authorList>
    </citation>
    <scope>NUCLEOTIDE SEQUENCE [LARGE SCALE GENOMIC DNA]</scope>
    <source>
        <strain evidence="9 10">UKS-15</strain>
    </source>
</reference>
<sequence length="452" mass="48926" precursor="true">MKTSSRPVKTLLACLLAASSVASVVPLTAFAQQQTQDLDRIVAVVNEDVVLRSELDHAIANVRAQYAGKEAQLPPADVLERQVLERLVLTKLQVARAQETGVTVNDEEVDQAIAAIARQNGTSAEQLRQRVTADGTTFDEFRASVREELTLQRLRQRFAQGRINVSEAEIDAAMAATATSGKQYHLAHIQVGLPEGATPEQIATAQKKIEGIKALIEKGEMDFQAAAVRYSDSPNALEGGDLGWRGGDEIPNAFARLVQNMQPGQITDPIRGPSGFQLLRLVEVRDASEGAPQMVTQFHGRHILIRIADGKTDEQAHAEADTLAARLAGGADFAQLAKASSQDQNSAGKGGDLGWFAADEFGPEFAAQLGALQDGQVSKPFRTQAGWHVLQRIETRQANATDQTRRAQVAETIGRRKLEEEWNRYLRELRGESYVDVRLGNATAPAAPASGS</sequence>
<keyword evidence="10" id="KW-1185">Reference proteome</keyword>
<dbReference type="GO" id="GO:0006457">
    <property type="term" value="P:protein folding"/>
    <property type="evidence" value="ECO:0007669"/>
    <property type="project" value="UniProtKB-UniRule"/>
</dbReference>
<dbReference type="AlphaFoldDB" id="A0A5D8Z6B3"/>
<dbReference type="SUPFAM" id="SSF109998">
    <property type="entry name" value="Triger factor/SurA peptide-binding domain-like"/>
    <property type="match status" value="1"/>
</dbReference>
<dbReference type="GO" id="GO:0050821">
    <property type="term" value="P:protein stabilization"/>
    <property type="evidence" value="ECO:0007669"/>
    <property type="project" value="InterPro"/>
</dbReference>
<dbReference type="EMBL" id="VTRV01000044">
    <property type="protein sequence ID" value="TZF90299.1"/>
    <property type="molecule type" value="Genomic_DNA"/>
</dbReference>
<dbReference type="SUPFAM" id="SSF54534">
    <property type="entry name" value="FKBP-like"/>
    <property type="match status" value="2"/>
</dbReference>
<evidence type="ECO:0000256" key="1">
    <source>
        <dbReference type="ARBA" id="ARBA00022729"/>
    </source>
</evidence>
<evidence type="ECO:0000259" key="8">
    <source>
        <dbReference type="PROSITE" id="PS50198"/>
    </source>
</evidence>
<dbReference type="InterPro" id="IPR015391">
    <property type="entry name" value="SurA_N"/>
</dbReference>
<dbReference type="GO" id="GO:0042277">
    <property type="term" value="F:peptide binding"/>
    <property type="evidence" value="ECO:0007669"/>
    <property type="project" value="InterPro"/>
</dbReference>
<evidence type="ECO:0000256" key="7">
    <source>
        <dbReference type="HAMAP-Rule" id="MF_01183"/>
    </source>
</evidence>
<comment type="catalytic activity">
    <reaction evidence="7">
        <text>[protein]-peptidylproline (omega=180) = [protein]-peptidylproline (omega=0)</text>
        <dbReference type="Rhea" id="RHEA:16237"/>
        <dbReference type="Rhea" id="RHEA-COMP:10747"/>
        <dbReference type="Rhea" id="RHEA-COMP:10748"/>
        <dbReference type="ChEBI" id="CHEBI:83833"/>
        <dbReference type="ChEBI" id="CHEBI:83834"/>
        <dbReference type="EC" id="5.2.1.8"/>
    </reaction>
</comment>
<feature type="chain" id="PRO_5023445400" description="Chaperone SurA" evidence="7">
    <location>
        <begin position="32"/>
        <end position="452"/>
    </location>
</feature>
<proteinExistence type="inferred from homology"/>
<dbReference type="Proteomes" id="UP000323164">
    <property type="component" value="Unassembled WGS sequence"/>
</dbReference>
<dbReference type="Pfam" id="PF09312">
    <property type="entry name" value="SurA_N"/>
    <property type="match status" value="1"/>
</dbReference>
<dbReference type="InterPro" id="IPR023058">
    <property type="entry name" value="PPIase_PpiC_CS"/>
</dbReference>
<dbReference type="InterPro" id="IPR023034">
    <property type="entry name" value="PPIase_SurA"/>
</dbReference>
<evidence type="ECO:0000256" key="6">
    <source>
        <dbReference type="ARBA" id="ARBA00023235"/>
    </source>
</evidence>
<evidence type="ECO:0000256" key="2">
    <source>
        <dbReference type="ARBA" id="ARBA00022737"/>
    </source>
</evidence>
<comment type="function">
    <text evidence="7">Chaperone involved in the correct folding and assembly of outer membrane proteins. Recognizes specific patterns of aromatic residues and the orientation of their side chains, which are found more frequently in integral outer membrane proteins. May act in both early periplasmic and late outer membrane-associated steps of protein maturation.</text>
</comment>
<dbReference type="Pfam" id="PF00639">
    <property type="entry name" value="Rotamase"/>
    <property type="match status" value="2"/>
</dbReference>
<dbReference type="GO" id="GO:0051082">
    <property type="term" value="F:unfolded protein binding"/>
    <property type="evidence" value="ECO:0007669"/>
    <property type="project" value="UniProtKB-UniRule"/>
</dbReference>
<dbReference type="OrthoDB" id="14196at2"/>
<feature type="domain" description="PpiC" evidence="8">
    <location>
        <begin position="181"/>
        <end position="283"/>
    </location>
</feature>
<dbReference type="HAMAP" id="MF_01183">
    <property type="entry name" value="Chaperone_SurA"/>
    <property type="match status" value="1"/>
</dbReference>
<accession>A0A5D8Z6B3</accession>
<dbReference type="InterPro" id="IPR046357">
    <property type="entry name" value="PPIase_dom_sf"/>
</dbReference>
<dbReference type="Gene3D" id="3.10.50.40">
    <property type="match status" value="2"/>
</dbReference>
<keyword evidence="6 7" id="KW-0413">Isomerase</keyword>
<dbReference type="PANTHER" id="PTHR47637:SF1">
    <property type="entry name" value="CHAPERONE SURA"/>
    <property type="match status" value="1"/>
</dbReference>
<evidence type="ECO:0000313" key="9">
    <source>
        <dbReference type="EMBL" id="TZF90299.1"/>
    </source>
</evidence>
<dbReference type="GO" id="GO:0043165">
    <property type="term" value="P:Gram-negative-bacterium-type cell outer membrane assembly"/>
    <property type="evidence" value="ECO:0007669"/>
    <property type="project" value="InterPro"/>
</dbReference>
<keyword evidence="4 7" id="KW-0697">Rotamase</keyword>
<feature type="signal peptide" evidence="7">
    <location>
        <begin position="1"/>
        <end position="31"/>
    </location>
</feature>
<dbReference type="GO" id="GO:0030288">
    <property type="term" value="C:outer membrane-bounded periplasmic space"/>
    <property type="evidence" value="ECO:0007669"/>
    <property type="project" value="InterPro"/>
</dbReference>
<dbReference type="InterPro" id="IPR000297">
    <property type="entry name" value="PPIase_PpiC"/>
</dbReference>
<evidence type="ECO:0000256" key="3">
    <source>
        <dbReference type="ARBA" id="ARBA00022764"/>
    </source>
</evidence>
<dbReference type="PROSITE" id="PS01096">
    <property type="entry name" value="PPIC_PPIASE_1"/>
    <property type="match status" value="1"/>
</dbReference>
<feature type="domain" description="PpiC" evidence="8">
    <location>
        <begin position="295"/>
        <end position="394"/>
    </location>
</feature>
<protein>
    <recommendedName>
        <fullName evidence="7">Chaperone SurA</fullName>
    </recommendedName>
    <alternativeName>
        <fullName evidence="7">Peptidyl-prolyl cis-trans isomerase SurA</fullName>
        <shortName evidence="7">PPIase SurA</shortName>
        <ecNumber evidence="7">5.2.1.8</ecNumber>
    </alternativeName>
    <alternativeName>
        <fullName evidence="7">Rotamase SurA</fullName>
    </alternativeName>
</protein>
<dbReference type="InterPro" id="IPR027304">
    <property type="entry name" value="Trigger_fact/SurA_dom_sf"/>
</dbReference>
<keyword evidence="5 7" id="KW-0143">Chaperone</keyword>
<comment type="domain">
    <text evidence="7">The PPIase activity resides only in the second parvulin domain. The N-terminal region and the C-terminal tail are necessary and sufficient for the chaperone activity of SurA. The PPIase activity is dispensable for SurA to function as a chaperone. The N-terminal region and the C-terminal tail are also required for porin recognition.</text>
</comment>
<gene>
    <name evidence="7" type="primary">surA</name>
    <name evidence="9" type="ORF">FW784_05855</name>
</gene>
<organism evidence="9 10">
    <name type="scientific">Cognatilysobacter lacus</name>
    <dbReference type="NCBI Taxonomy" id="1643323"/>
    <lineage>
        <taxon>Bacteria</taxon>
        <taxon>Pseudomonadati</taxon>
        <taxon>Pseudomonadota</taxon>
        <taxon>Gammaproteobacteria</taxon>
        <taxon>Lysobacterales</taxon>
        <taxon>Lysobacteraceae</taxon>
        <taxon>Cognatilysobacter</taxon>
    </lineage>
</organism>
<dbReference type="RefSeq" id="WP_149352418.1">
    <property type="nucleotide sequence ID" value="NZ_VTRV01000044.1"/>
</dbReference>
<dbReference type="InterPro" id="IPR050280">
    <property type="entry name" value="OMP_Chaperone_SurA"/>
</dbReference>
<dbReference type="EC" id="5.2.1.8" evidence="7"/>